<dbReference type="CDD" id="cd00037">
    <property type="entry name" value="CLECT"/>
    <property type="match status" value="1"/>
</dbReference>
<organism evidence="4">
    <name type="scientific">Arion vulgaris</name>
    <dbReference type="NCBI Taxonomy" id="1028688"/>
    <lineage>
        <taxon>Eukaryota</taxon>
        <taxon>Metazoa</taxon>
        <taxon>Spiralia</taxon>
        <taxon>Lophotrochozoa</taxon>
        <taxon>Mollusca</taxon>
        <taxon>Gastropoda</taxon>
        <taxon>Heterobranchia</taxon>
        <taxon>Euthyneura</taxon>
        <taxon>Panpulmonata</taxon>
        <taxon>Eupulmonata</taxon>
        <taxon>Stylommatophora</taxon>
        <taxon>Helicina</taxon>
        <taxon>Arionoidea</taxon>
        <taxon>Arionidae</taxon>
        <taxon>Arion</taxon>
    </lineage>
</organism>
<keyword evidence="1" id="KW-0812">Transmembrane</keyword>
<dbReference type="PROSITE" id="PS50041">
    <property type="entry name" value="C_TYPE_LECTIN_2"/>
    <property type="match status" value="1"/>
</dbReference>
<dbReference type="Gene3D" id="3.10.100.10">
    <property type="entry name" value="Mannose-Binding Protein A, subunit A"/>
    <property type="match status" value="1"/>
</dbReference>
<protein>
    <recommendedName>
        <fullName evidence="3">C-type lectin domain-containing protein</fullName>
    </recommendedName>
</protein>
<proteinExistence type="predicted"/>
<feature type="domain" description="C-type lectin" evidence="3">
    <location>
        <begin position="277"/>
        <end position="389"/>
    </location>
</feature>
<dbReference type="SUPFAM" id="SSF56436">
    <property type="entry name" value="C-type lectin-like"/>
    <property type="match status" value="1"/>
</dbReference>
<evidence type="ECO:0000256" key="2">
    <source>
        <dbReference type="SAM" id="SignalP"/>
    </source>
</evidence>
<keyword evidence="1" id="KW-0472">Membrane</keyword>
<gene>
    <name evidence="4" type="primary">ORF125838</name>
</gene>
<keyword evidence="2" id="KW-0732">Signal</keyword>
<feature type="transmembrane region" description="Helical" evidence="1">
    <location>
        <begin position="433"/>
        <end position="459"/>
    </location>
</feature>
<evidence type="ECO:0000259" key="3">
    <source>
        <dbReference type="PROSITE" id="PS50041"/>
    </source>
</evidence>
<sequence length="684" mass="76682">MMDELMSKQTVVRGIILVAIVASVRCQDNFDPDRPCEASNAITLPADRQCLVPFKEANTWDFAASVCERARGSLFQMPDSRLDSRPKLMRCLASAPNSIYNDMWINALGVWSPHFKWENNTPVNQVDYCTPKKPIREDTHNITSDSLSVDYCVSTCHDRGATYTIYYNNSKTLECFCNHTLSDDYTGSKCNVKSVNTSLLGTHFILQSREDSLIKITSSSVESRTEILCSTVDASTLKDREITSDKCLNRHYFICDLGDESKCVNTQCQGVECRVIMKRQCMMIVSLDYTWYAAKAYCLKGGGDLWNMNKINDLSQVTMLDARIAQYWIGATNYDWKFNADSADLGRVPVREYNRVRCGHMIRETSAGSALLWKWSDTLCDQQKAYLCQFSLNTFSPDEVQNEVTCPWPDTVPVVPDIPTSAPFTRTSGGEGYPAGGIIAAILALLFLLTCIGLAFAFFSRRKWLVGRFRKAREHLTFIPYFADTSGADYESHGAMSSVSDHGSQVGLVKGGYQHGTSGYGMSTSYGEQSGAFSSKSLDRKHKDAMERKLAENHNYLTSGNTSMDERGFSATYNTLPNRPRDFMTLQARMDIKDEAELAALRASFRNKPEVALVTDNVNMNFTVNHAVSRSHSQIDHELSKSSLERTMEEINLPTSEGGLGLNLPERVSEEARLYSTMTNSYRD</sequence>
<feature type="signal peptide" evidence="2">
    <location>
        <begin position="1"/>
        <end position="26"/>
    </location>
</feature>
<dbReference type="InterPro" id="IPR016186">
    <property type="entry name" value="C-type_lectin-like/link_sf"/>
</dbReference>
<dbReference type="SMART" id="SM00034">
    <property type="entry name" value="CLECT"/>
    <property type="match status" value="1"/>
</dbReference>
<dbReference type="EMBL" id="HACG01034537">
    <property type="protein sequence ID" value="CEK81402.1"/>
    <property type="molecule type" value="Transcribed_RNA"/>
</dbReference>
<dbReference type="InterPro" id="IPR016187">
    <property type="entry name" value="CTDL_fold"/>
</dbReference>
<name>A0A0B7ALG2_9EUPU</name>
<dbReference type="InterPro" id="IPR001304">
    <property type="entry name" value="C-type_lectin-like"/>
</dbReference>
<feature type="chain" id="PRO_5002111469" description="C-type lectin domain-containing protein" evidence="2">
    <location>
        <begin position="27"/>
        <end position="684"/>
    </location>
</feature>
<evidence type="ECO:0000313" key="4">
    <source>
        <dbReference type="EMBL" id="CEK81402.1"/>
    </source>
</evidence>
<accession>A0A0B7ALG2</accession>
<reference evidence="4" key="1">
    <citation type="submission" date="2014-12" db="EMBL/GenBank/DDBJ databases">
        <title>Insight into the proteome of Arion vulgaris.</title>
        <authorList>
            <person name="Aradska J."/>
            <person name="Bulat T."/>
            <person name="Smidak R."/>
            <person name="Sarate P."/>
            <person name="Gangsoo J."/>
            <person name="Sialana F."/>
            <person name="Bilban M."/>
            <person name="Lubec G."/>
        </authorList>
    </citation>
    <scope>NUCLEOTIDE SEQUENCE</scope>
    <source>
        <tissue evidence="4">Skin</tissue>
    </source>
</reference>
<dbReference type="AlphaFoldDB" id="A0A0B7ALG2"/>
<evidence type="ECO:0000256" key="1">
    <source>
        <dbReference type="SAM" id="Phobius"/>
    </source>
</evidence>
<keyword evidence="1" id="KW-1133">Transmembrane helix</keyword>
<dbReference type="Pfam" id="PF00059">
    <property type="entry name" value="Lectin_C"/>
    <property type="match status" value="1"/>
</dbReference>